<keyword evidence="4 17" id="KW-0575">Peroxidase</keyword>
<feature type="chain" id="PRO_5019616895" description="Peroxidase" evidence="17">
    <location>
        <begin position="20"/>
        <end position="325"/>
    </location>
</feature>
<feature type="binding site" description="axial binding residue" evidence="14">
    <location>
        <position position="199"/>
    </location>
    <ligand>
        <name>heme b</name>
        <dbReference type="ChEBI" id="CHEBI:60344"/>
    </ligand>
    <ligandPart>
        <name>Fe</name>
        <dbReference type="ChEBI" id="CHEBI:18248"/>
    </ligandPart>
</feature>
<evidence type="ECO:0000256" key="12">
    <source>
        <dbReference type="PIRSR" id="PIRSR600823-1"/>
    </source>
</evidence>
<dbReference type="PROSITE" id="PS00436">
    <property type="entry name" value="PEROXIDASE_2"/>
    <property type="match status" value="1"/>
</dbReference>
<evidence type="ECO:0000256" key="1">
    <source>
        <dbReference type="ARBA" id="ARBA00000189"/>
    </source>
</evidence>
<comment type="similarity">
    <text evidence="2">Belongs to the peroxidase family. Ascorbate peroxidase subfamily.</text>
</comment>
<dbReference type="AlphaFoldDB" id="A0A484L4B8"/>
<evidence type="ECO:0000256" key="15">
    <source>
        <dbReference type="PIRSR" id="PIRSR600823-4"/>
    </source>
</evidence>
<dbReference type="FunFam" id="1.10.520.10:FF:000009">
    <property type="entry name" value="Peroxidase"/>
    <property type="match status" value="1"/>
</dbReference>
<dbReference type="InterPro" id="IPR019793">
    <property type="entry name" value="Peroxidases_heam-ligand_BS"/>
</dbReference>
<evidence type="ECO:0000259" key="18">
    <source>
        <dbReference type="PROSITE" id="PS50873"/>
    </source>
</evidence>
<organism evidence="19 20">
    <name type="scientific">Cuscuta campestris</name>
    <dbReference type="NCBI Taxonomy" id="132261"/>
    <lineage>
        <taxon>Eukaryota</taxon>
        <taxon>Viridiplantae</taxon>
        <taxon>Streptophyta</taxon>
        <taxon>Embryophyta</taxon>
        <taxon>Tracheophyta</taxon>
        <taxon>Spermatophyta</taxon>
        <taxon>Magnoliopsida</taxon>
        <taxon>eudicotyledons</taxon>
        <taxon>Gunneridae</taxon>
        <taxon>Pentapetalae</taxon>
        <taxon>asterids</taxon>
        <taxon>lamiids</taxon>
        <taxon>Solanales</taxon>
        <taxon>Convolvulaceae</taxon>
        <taxon>Cuscuteae</taxon>
        <taxon>Cuscuta</taxon>
        <taxon>Cuscuta subgen. Grammica</taxon>
        <taxon>Cuscuta sect. Cleistogrammica</taxon>
    </lineage>
</organism>
<dbReference type="SUPFAM" id="SSF48113">
    <property type="entry name" value="Heme-dependent peroxidases"/>
    <property type="match status" value="1"/>
</dbReference>
<evidence type="ECO:0000256" key="7">
    <source>
        <dbReference type="ARBA" id="ARBA00022837"/>
    </source>
</evidence>
<feature type="site" description="Transition state stabilizer" evidence="15">
    <location>
        <position position="65"/>
    </location>
</feature>
<feature type="binding site" evidence="14">
    <location>
        <position position="200"/>
    </location>
    <ligand>
        <name>Ca(2+)</name>
        <dbReference type="ChEBI" id="CHEBI:29108"/>
        <label>2</label>
    </ligand>
</feature>
<comment type="subcellular location">
    <subcellularLocation>
        <location evidence="17">Secreted</location>
    </subcellularLocation>
</comment>
<dbReference type="GO" id="GO:0005576">
    <property type="term" value="C:extracellular region"/>
    <property type="evidence" value="ECO:0007669"/>
    <property type="project" value="UniProtKB-SubCell"/>
</dbReference>
<dbReference type="PROSITE" id="PS50873">
    <property type="entry name" value="PEROXIDASE_4"/>
    <property type="match status" value="1"/>
</dbReference>
<evidence type="ECO:0000256" key="9">
    <source>
        <dbReference type="ARBA" id="ARBA00023004"/>
    </source>
</evidence>
<keyword evidence="10 16" id="KW-1015">Disulfide bond</keyword>
<dbReference type="Pfam" id="PF00141">
    <property type="entry name" value="peroxidase"/>
    <property type="match status" value="1"/>
</dbReference>
<keyword evidence="17" id="KW-0732">Signal</keyword>
<keyword evidence="7 14" id="KW-0106">Calcium</keyword>
<feature type="signal peptide" evidence="17">
    <location>
        <begin position="1"/>
        <end position="19"/>
    </location>
</feature>
<keyword evidence="6 14" id="KW-0479">Metal-binding</keyword>
<feature type="disulfide bond" evidence="16">
    <location>
        <begin position="71"/>
        <end position="76"/>
    </location>
</feature>
<feature type="binding site" evidence="14">
    <location>
        <position position="77"/>
    </location>
    <ligand>
        <name>Ca(2+)</name>
        <dbReference type="ChEBI" id="CHEBI:29108"/>
        <label>1</label>
    </ligand>
</feature>
<dbReference type="GO" id="GO:0140825">
    <property type="term" value="F:lactoperoxidase activity"/>
    <property type="evidence" value="ECO:0007669"/>
    <property type="project" value="UniProtKB-EC"/>
</dbReference>
<feature type="binding site" evidence="14">
    <location>
        <position position="79"/>
    </location>
    <ligand>
        <name>Ca(2+)</name>
        <dbReference type="ChEBI" id="CHEBI:29108"/>
        <label>1</label>
    </ligand>
</feature>
<keyword evidence="5 17" id="KW-0349">Heme</keyword>
<dbReference type="InterPro" id="IPR000823">
    <property type="entry name" value="Peroxidase_pln"/>
</dbReference>
<proteinExistence type="inferred from homology"/>
<dbReference type="Proteomes" id="UP000595140">
    <property type="component" value="Unassembled WGS sequence"/>
</dbReference>
<dbReference type="EC" id="1.11.1.7" evidence="3 17"/>
<reference evidence="19 20" key="1">
    <citation type="submission" date="2018-04" db="EMBL/GenBank/DDBJ databases">
        <authorList>
            <person name="Vogel A."/>
        </authorList>
    </citation>
    <scope>NUCLEOTIDE SEQUENCE [LARGE SCALE GENOMIC DNA]</scope>
</reference>
<dbReference type="CDD" id="cd00693">
    <property type="entry name" value="secretory_peroxidase"/>
    <property type="match status" value="1"/>
</dbReference>
<dbReference type="PANTHER" id="PTHR31388">
    <property type="entry name" value="PEROXIDASE 72-RELATED"/>
    <property type="match status" value="1"/>
</dbReference>
<keyword evidence="17" id="KW-0376">Hydrogen peroxide</keyword>
<feature type="binding site" evidence="14">
    <location>
        <position position="244"/>
    </location>
    <ligand>
        <name>Ca(2+)</name>
        <dbReference type="ChEBI" id="CHEBI:29108"/>
        <label>2</label>
    </ligand>
</feature>
<dbReference type="GO" id="GO:0006979">
    <property type="term" value="P:response to oxidative stress"/>
    <property type="evidence" value="ECO:0007669"/>
    <property type="project" value="UniProtKB-UniRule"/>
</dbReference>
<comment type="cofactor">
    <cofactor evidence="14 17">
        <name>Ca(2+)</name>
        <dbReference type="ChEBI" id="CHEBI:29108"/>
    </cofactor>
    <text evidence="14 17">Binds 2 calcium ions per subunit.</text>
</comment>
<dbReference type="InterPro" id="IPR010255">
    <property type="entry name" value="Haem_peroxidase_sf"/>
</dbReference>
<evidence type="ECO:0000256" key="3">
    <source>
        <dbReference type="ARBA" id="ARBA00012313"/>
    </source>
</evidence>
<keyword evidence="17" id="KW-0964">Secreted</keyword>
<keyword evidence="8 17" id="KW-0560">Oxidoreductase</keyword>
<evidence type="ECO:0000256" key="10">
    <source>
        <dbReference type="ARBA" id="ARBA00023157"/>
    </source>
</evidence>
<evidence type="ECO:0000256" key="13">
    <source>
        <dbReference type="PIRSR" id="PIRSR600823-2"/>
    </source>
</evidence>
<evidence type="ECO:0000313" key="19">
    <source>
        <dbReference type="EMBL" id="VFQ71152.1"/>
    </source>
</evidence>
<dbReference type="EMBL" id="OOIL02001001">
    <property type="protein sequence ID" value="VFQ71152.1"/>
    <property type="molecule type" value="Genomic_DNA"/>
</dbReference>
<dbReference type="PANTHER" id="PTHR31388:SF126">
    <property type="entry name" value="PEROXIDASE"/>
    <property type="match status" value="1"/>
</dbReference>
<dbReference type="GO" id="GO:0020037">
    <property type="term" value="F:heme binding"/>
    <property type="evidence" value="ECO:0007669"/>
    <property type="project" value="UniProtKB-UniRule"/>
</dbReference>
<feature type="binding site" evidence="14">
    <location>
        <position position="91"/>
    </location>
    <ligand>
        <name>Ca(2+)</name>
        <dbReference type="ChEBI" id="CHEBI:29108"/>
        <label>1</label>
    </ligand>
</feature>
<evidence type="ECO:0000256" key="17">
    <source>
        <dbReference type="RuleBase" id="RU362060"/>
    </source>
</evidence>
<sequence length="325" mass="34961">MASHSSFFLVTMLVLFSYATKLAFSDSLLSRSFYQTVCPQALPIIRRIVFDAVRQEPRMGASLLRLHFHDCIVNGCDASVLLDSTPTIDSEKNALGNANSLRGFEVIDQIKLEVDRACNNGPSTVSCADILAVAARDSVVALGGPSWPVQLGRRDSTTASRTTADNDIPTPFMDLPALVASFSRHGLGVRDLVALSGAHTLGFAQCRIFRSRVYNDTNIDNAFASRLRAGCPPVGGDSNLASLDQGPFVFGTNYFSNLLGNRGLLHSDQALFGGGAGQTGGLVQTYSRNYGIFARDFAQSMIKMGNINPLTGNNGEVRVNCRKVN</sequence>
<feature type="disulfide bond" evidence="16">
    <location>
        <begin position="38"/>
        <end position="118"/>
    </location>
</feature>
<dbReference type="FunFam" id="1.10.420.10:FF:000001">
    <property type="entry name" value="Peroxidase"/>
    <property type="match status" value="1"/>
</dbReference>
<gene>
    <name evidence="19" type="ORF">CCAM_LOCUS12928</name>
</gene>
<keyword evidence="9 14" id="KW-0408">Iron</keyword>
<feature type="disulfide bond" evidence="16">
    <location>
        <begin position="206"/>
        <end position="231"/>
    </location>
</feature>
<dbReference type="InterPro" id="IPR002016">
    <property type="entry name" value="Haem_peroxidase"/>
</dbReference>
<dbReference type="Gene3D" id="1.10.420.10">
    <property type="entry name" value="Peroxidase, domain 2"/>
    <property type="match status" value="1"/>
</dbReference>
<comment type="function">
    <text evidence="17">Removal of H(2)O(2), oxidation of toxic reductants, biosynthesis and degradation of lignin, suberization, auxin catabolism, response to environmental stresses such as wounding, pathogen attack and oxidative stress.</text>
</comment>
<evidence type="ECO:0000256" key="4">
    <source>
        <dbReference type="ARBA" id="ARBA00022559"/>
    </source>
</evidence>
<dbReference type="PRINTS" id="PR00461">
    <property type="entry name" value="PLPEROXIDASE"/>
</dbReference>
<evidence type="ECO:0000256" key="5">
    <source>
        <dbReference type="ARBA" id="ARBA00022617"/>
    </source>
</evidence>
<dbReference type="PRINTS" id="PR00458">
    <property type="entry name" value="PEROXIDASE"/>
</dbReference>
<comment type="cofactor">
    <cofactor evidence="14 17">
        <name>heme b</name>
        <dbReference type="ChEBI" id="CHEBI:60344"/>
    </cofactor>
    <text evidence="14 17">Binds 1 heme b (iron(II)-protoporphyrin IX) group per subunit.</text>
</comment>
<name>A0A484L4B8_9ASTE</name>
<comment type="catalytic activity">
    <reaction evidence="1 17">
        <text>2 a phenolic donor + H2O2 = 2 a phenolic radical donor + 2 H2O</text>
        <dbReference type="Rhea" id="RHEA:56136"/>
        <dbReference type="ChEBI" id="CHEBI:15377"/>
        <dbReference type="ChEBI" id="CHEBI:16240"/>
        <dbReference type="ChEBI" id="CHEBI:139520"/>
        <dbReference type="ChEBI" id="CHEBI:139521"/>
        <dbReference type="EC" id="1.11.1.7"/>
    </reaction>
</comment>
<dbReference type="OrthoDB" id="2113341at2759"/>
<feature type="binding site" evidence="14">
    <location>
        <position position="70"/>
    </location>
    <ligand>
        <name>Ca(2+)</name>
        <dbReference type="ChEBI" id="CHEBI:29108"/>
        <label>1</label>
    </ligand>
</feature>
<feature type="active site" description="Proton acceptor" evidence="12">
    <location>
        <position position="69"/>
    </location>
</feature>
<feature type="binding site" evidence="14">
    <location>
        <position position="75"/>
    </location>
    <ligand>
        <name>Ca(2+)</name>
        <dbReference type="ChEBI" id="CHEBI:29108"/>
        <label>1</label>
    </ligand>
</feature>
<evidence type="ECO:0000313" key="20">
    <source>
        <dbReference type="Proteomes" id="UP000595140"/>
    </source>
</evidence>
<evidence type="ECO:0000256" key="2">
    <source>
        <dbReference type="ARBA" id="ARBA00006873"/>
    </source>
</evidence>
<evidence type="ECO:0000256" key="6">
    <source>
        <dbReference type="ARBA" id="ARBA00022723"/>
    </source>
</evidence>
<feature type="disulfide bond" evidence="16">
    <location>
        <begin position="127"/>
        <end position="321"/>
    </location>
</feature>
<keyword evidence="20" id="KW-1185">Reference proteome</keyword>
<feature type="domain" description="Plant heme peroxidase family profile" evidence="18">
    <location>
        <begin position="28"/>
        <end position="325"/>
    </location>
</feature>
<dbReference type="PROSITE" id="PS00435">
    <property type="entry name" value="PEROXIDASE_1"/>
    <property type="match status" value="1"/>
</dbReference>
<keyword evidence="11" id="KW-0325">Glycoprotein</keyword>
<accession>A0A484L4B8</accession>
<evidence type="ECO:0000256" key="11">
    <source>
        <dbReference type="ARBA" id="ARBA00023180"/>
    </source>
</evidence>
<evidence type="ECO:0000256" key="8">
    <source>
        <dbReference type="ARBA" id="ARBA00023002"/>
    </source>
</evidence>
<comment type="similarity">
    <text evidence="17">Belongs to the peroxidase family. Classical plant (class III) peroxidase subfamily.</text>
</comment>
<dbReference type="InterPro" id="IPR019794">
    <property type="entry name" value="Peroxidases_AS"/>
</dbReference>
<evidence type="ECO:0000256" key="16">
    <source>
        <dbReference type="PIRSR" id="PIRSR600823-5"/>
    </source>
</evidence>
<dbReference type="InterPro" id="IPR033905">
    <property type="entry name" value="Secretory_peroxidase"/>
</dbReference>
<feature type="binding site" evidence="14">
    <location>
        <position position="73"/>
    </location>
    <ligand>
        <name>Ca(2+)</name>
        <dbReference type="ChEBI" id="CHEBI:29108"/>
        <label>1</label>
    </ligand>
</feature>
<evidence type="ECO:0000256" key="14">
    <source>
        <dbReference type="PIRSR" id="PIRSR600823-3"/>
    </source>
</evidence>
<protein>
    <recommendedName>
        <fullName evidence="3 17">Peroxidase</fullName>
        <ecNumber evidence="3 17">1.11.1.7</ecNumber>
    </recommendedName>
</protein>
<feature type="binding site" evidence="13">
    <location>
        <position position="169"/>
    </location>
    <ligand>
        <name>substrate</name>
    </ligand>
</feature>
<dbReference type="GO" id="GO:0042744">
    <property type="term" value="P:hydrogen peroxide catabolic process"/>
    <property type="evidence" value="ECO:0007669"/>
    <property type="project" value="UniProtKB-KW"/>
</dbReference>
<dbReference type="GO" id="GO:0046872">
    <property type="term" value="F:metal ion binding"/>
    <property type="evidence" value="ECO:0007669"/>
    <property type="project" value="UniProtKB-UniRule"/>
</dbReference>
<dbReference type="Gene3D" id="1.10.520.10">
    <property type="match status" value="1"/>
</dbReference>